<name>A0A940YEA1_9BURK</name>
<sequence length="167" mass="18898">MGTLTQWVVIEADVAVRRMSHDQKVRLADEIYAQQPNTLAAFLALPGMGVDMAQLEVALHIPFVTFQAMKLSGHQWPLVTEDIQDGCLQRLTARARFNEGLPQELATKLVEQFHTEHAERYLLAFVYSWLDEHDLMAVRTEAEKYLMMAALNLVECVAFVGAVKPTR</sequence>
<evidence type="ECO:0000313" key="1">
    <source>
        <dbReference type="EMBL" id="MBQ0932603.1"/>
    </source>
</evidence>
<dbReference type="Proteomes" id="UP000676246">
    <property type="component" value="Unassembled WGS sequence"/>
</dbReference>
<gene>
    <name evidence="1" type="ORF">KAK03_19160</name>
</gene>
<dbReference type="AlphaFoldDB" id="A0A940YEA1"/>
<dbReference type="EMBL" id="JAGQDD010000017">
    <property type="protein sequence ID" value="MBQ0932603.1"/>
    <property type="molecule type" value="Genomic_DNA"/>
</dbReference>
<accession>A0A940YEA1</accession>
<protein>
    <submittedName>
        <fullName evidence="1">Uncharacterized protein</fullName>
    </submittedName>
</protein>
<reference evidence="1 2" key="1">
    <citation type="submission" date="2021-04" db="EMBL/GenBank/DDBJ databases">
        <title>The genome sequence of Ideonella sp. 3Y2.</title>
        <authorList>
            <person name="Liu Y."/>
        </authorList>
    </citation>
    <scope>NUCLEOTIDE SEQUENCE [LARGE SCALE GENOMIC DNA]</scope>
    <source>
        <strain evidence="1 2">3Y2</strain>
    </source>
</reference>
<proteinExistence type="predicted"/>
<comment type="caution">
    <text evidence="1">The sequence shown here is derived from an EMBL/GenBank/DDBJ whole genome shotgun (WGS) entry which is preliminary data.</text>
</comment>
<keyword evidence="2" id="KW-1185">Reference proteome</keyword>
<evidence type="ECO:0000313" key="2">
    <source>
        <dbReference type="Proteomes" id="UP000676246"/>
    </source>
</evidence>
<organism evidence="1 2">
    <name type="scientific">Ideonella alba</name>
    <dbReference type="NCBI Taxonomy" id="2824118"/>
    <lineage>
        <taxon>Bacteria</taxon>
        <taxon>Pseudomonadati</taxon>
        <taxon>Pseudomonadota</taxon>
        <taxon>Betaproteobacteria</taxon>
        <taxon>Burkholderiales</taxon>
        <taxon>Sphaerotilaceae</taxon>
        <taxon>Ideonella</taxon>
    </lineage>
</organism>